<evidence type="ECO:0000313" key="1">
    <source>
        <dbReference type="EMBL" id="GBM55073.1"/>
    </source>
</evidence>
<dbReference type="Proteomes" id="UP000499080">
    <property type="component" value="Unassembled WGS sequence"/>
</dbReference>
<dbReference type="EMBL" id="BGPR01001484">
    <property type="protein sequence ID" value="GBM55073.1"/>
    <property type="molecule type" value="Genomic_DNA"/>
</dbReference>
<dbReference type="AlphaFoldDB" id="A0A4Y2GNE9"/>
<keyword evidence="2" id="KW-1185">Reference proteome</keyword>
<reference evidence="1 2" key="1">
    <citation type="journal article" date="2019" name="Sci. Rep.">
        <title>Orb-weaving spider Araneus ventricosus genome elucidates the spidroin gene catalogue.</title>
        <authorList>
            <person name="Kono N."/>
            <person name="Nakamura H."/>
            <person name="Ohtoshi R."/>
            <person name="Moran D.A.P."/>
            <person name="Shinohara A."/>
            <person name="Yoshida Y."/>
            <person name="Fujiwara M."/>
            <person name="Mori M."/>
            <person name="Tomita M."/>
            <person name="Arakawa K."/>
        </authorList>
    </citation>
    <scope>NUCLEOTIDE SEQUENCE [LARGE SCALE GENOMIC DNA]</scope>
</reference>
<proteinExistence type="predicted"/>
<accession>A0A4Y2GNE9</accession>
<comment type="caution">
    <text evidence="1">The sequence shown here is derived from an EMBL/GenBank/DDBJ whole genome shotgun (WGS) entry which is preliminary data.</text>
</comment>
<gene>
    <name evidence="1" type="ORF">AVEN_145135_1</name>
</gene>
<sequence length="89" mass="10226">MCVFFLCESCSITGVWVPSDEKEENHLYSKNGRSKVLTTSKWDGLPPERGRHIHAFAHNGPFFGWTTDDRFYVNWYHVPAGGDAYASWN</sequence>
<evidence type="ECO:0000313" key="2">
    <source>
        <dbReference type="Proteomes" id="UP000499080"/>
    </source>
</evidence>
<name>A0A4Y2GNE9_ARAVE</name>
<organism evidence="1 2">
    <name type="scientific">Araneus ventricosus</name>
    <name type="common">Orbweaver spider</name>
    <name type="synonym">Epeira ventricosa</name>
    <dbReference type="NCBI Taxonomy" id="182803"/>
    <lineage>
        <taxon>Eukaryota</taxon>
        <taxon>Metazoa</taxon>
        <taxon>Ecdysozoa</taxon>
        <taxon>Arthropoda</taxon>
        <taxon>Chelicerata</taxon>
        <taxon>Arachnida</taxon>
        <taxon>Araneae</taxon>
        <taxon>Araneomorphae</taxon>
        <taxon>Entelegynae</taxon>
        <taxon>Araneoidea</taxon>
        <taxon>Araneidae</taxon>
        <taxon>Araneus</taxon>
    </lineage>
</organism>
<protein>
    <submittedName>
        <fullName evidence="1">Uncharacterized protein</fullName>
    </submittedName>
</protein>